<dbReference type="InterPro" id="IPR006935">
    <property type="entry name" value="Helicase/UvrB_N"/>
</dbReference>
<dbReference type="GO" id="GO:0003677">
    <property type="term" value="F:DNA binding"/>
    <property type="evidence" value="ECO:0007669"/>
    <property type="project" value="InterPro"/>
</dbReference>
<dbReference type="CDD" id="cd18799">
    <property type="entry name" value="SF2_C_EcoAI-like"/>
    <property type="match status" value="1"/>
</dbReference>
<dbReference type="OrthoDB" id="9776021at2"/>
<dbReference type="PROSITE" id="PS51194">
    <property type="entry name" value="HELICASE_CTER"/>
    <property type="match status" value="1"/>
</dbReference>
<dbReference type="Gene3D" id="3.40.1350.10">
    <property type="match status" value="1"/>
</dbReference>
<dbReference type="InterPro" id="IPR007560">
    <property type="entry name" value="Restrct_endonuc_IV_Mrr"/>
</dbReference>
<dbReference type="GO" id="GO:0004519">
    <property type="term" value="F:endonuclease activity"/>
    <property type="evidence" value="ECO:0007669"/>
    <property type="project" value="UniProtKB-KW"/>
</dbReference>
<dbReference type="STRING" id="83656.B1H18_09635"/>
<dbReference type="InterPro" id="IPR001650">
    <property type="entry name" value="Helicase_C-like"/>
</dbReference>
<dbReference type="GO" id="GO:0005524">
    <property type="term" value="F:ATP binding"/>
    <property type="evidence" value="ECO:0007669"/>
    <property type="project" value="InterPro"/>
</dbReference>
<dbReference type="SMART" id="SM00490">
    <property type="entry name" value="HELICc"/>
    <property type="match status" value="1"/>
</dbReference>
<dbReference type="SUPFAM" id="SSF52980">
    <property type="entry name" value="Restriction endonuclease-like"/>
    <property type="match status" value="1"/>
</dbReference>
<dbReference type="InterPro" id="IPR011856">
    <property type="entry name" value="tRNA_endonuc-like_dom_sf"/>
</dbReference>
<keyword evidence="3" id="KW-0540">Nuclease</keyword>
<dbReference type="Pfam" id="PF00271">
    <property type="entry name" value="Helicase_C"/>
    <property type="match status" value="1"/>
</dbReference>
<dbReference type="InterPro" id="IPR011335">
    <property type="entry name" value="Restrct_endonuc-II-like"/>
</dbReference>
<dbReference type="RefSeq" id="WP_077966691.1">
    <property type="nucleotide sequence ID" value="NZ_CP045178.1"/>
</dbReference>
<keyword evidence="3" id="KW-0255">Endonuclease</keyword>
<keyword evidence="4" id="KW-1185">Reference proteome</keyword>
<accession>A0A1V4AB46</accession>
<dbReference type="AlphaFoldDB" id="A0A1V4AB46"/>
<evidence type="ECO:0000259" key="2">
    <source>
        <dbReference type="PROSITE" id="PS51194"/>
    </source>
</evidence>
<keyword evidence="3" id="KW-0378">Hydrolase</keyword>
<reference evidence="3 4" key="1">
    <citation type="submission" date="2017-02" db="EMBL/GenBank/DDBJ databases">
        <title>Draft Genome Sequence of Streptomyces tsukubaensis F601, a Producer of the immunosuppressant tacrolimus FK506.</title>
        <authorList>
            <person name="Zong G."/>
            <person name="Zhong C."/>
            <person name="Fu J."/>
            <person name="Qin R."/>
            <person name="Cao G."/>
        </authorList>
    </citation>
    <scope>NUCLEOTIDE SEQUENCE [LARGE SCALE GENOMIC DNA]</scope>
    <source>
        <strain evidence="3 4">F601</strain>
    </source>
</reference>
<comment type="caution">
    <text evidence="3">The sequence shown here is derived from an EMBL/GenBank/DDBJ whole genome shotgun (WGS) entry which is preliminary data.</text>
</comment>
<dbReference type="Proteomes" id="UP000190539">
    <property type="component" value="Unassembled WGS sequence"/>
</dbReference>
<organism evidence="3 4">
    <name type="scientific">Streptomyces tsukubensis</name>
    <dbReference type="NCBI Taxonomy" id="83656"/>
    <lineage>
        <taxon>Bacteria</taxon>
        <taxon>Bacillati</taxon>
        <taxon>Actinomycetota</taxon>
        <taxon>Actinomycetes</taxon>
        <taxon>Kitasatosporales</taxon>
        <taxon>Streptomycetaceae</taxon>
        <taxon>Streptomyces</taxon>
    </lineage>
</organism>
<dbReference type="SMART" id="SM00487">
    <property type="entry name" value="DEXDc"/>
    <property type="match status" value="1"/>
</dbReference>
<dbReference type="GO" id="GO:0016787">
    <property type="term" value="F:hydrolase activity"/>
    <property type="evidence" value="ECO:0007669"/>
    <property type="project" value="InterPro"/>
</dbReference>
<dbReference type="EMBL" id="MVFC01000005">
    <property type="protein sequence ID" value="OON81058.1"/>
    <property type="molecule type" value="Genomic_DNA"/>
</dbReference>
<evidence type="ECO:0000313" key="3">
    <source>
        <dbReference type="EMBL" id="OON81058.1"/>
    </source>
</evidence>
<dbReference type="Pfam" id="PF04851">
    <property type="entry name" value="ResIII"/>
    <property type="match status" value="1"/>
</dbReference>
<sequence>MTAKFMALDFLRRVGPFGFTRQLERLALHLGFTDVVNIDGANDQGGDILATREGRLWVFQAKWKEGAAVPPSAIDEVLEAKAHYGADHAVVVTNSRFGPLTHKRRDSLAAVGMRVELWADQELADLYSDDRFAAERLPSRRLRPYQGEALRAVIGDLESADRALLILATGLGKTVVGGEVIDRHLRQSPQDKVLIVAPAKDLVEQLERALWHHLPKSVRTQLLTGDHRPDDLRGVTCATPASALSYARAGYRPALVMVDEAHHVSEDGQLAELLDVLHASQIFGVTATPWRGDRFDIRTRFGEPSYTLGIEDGMRLGYLSEVRYRLYSDNIDWDFVRGVSDHSYSIKDLNARLFLPERDEGVREKLMEVWGRTQHPRVVVFCRTIEHAERLAALLAEVPQWRGALAVHADLSKRERQSRLMSFRSGEVPILTAVDILNEGVDIPDVNILCFARVTHSRRIFVQQLGRGLRLRPGKSHVEVLDFVSDIRRIAAILNIRRQIAEDEVETLRLRERGTSFDFADKRAESLMREWIEDAASLETSLDKSRLQFPDPAAFGG</sequence>
<dbReference type="PANTHER" id="PTHR47396:SF1">
    <property type="entry name" value="ATP-DEPENDENT HELICASE IRC3-RELATED"/>
    <property type="match status" value="1"/>
</dbReference>
<dbReference type="InterPro" id="IPR027417">
    <property type="entry name" value="P-loop_NTPase"/>
</dbReference>
<evidence type="ECO:0000259" key="1">
    <source>
        <dbReference type="PROSITE" id="PS51192"/>
    </source>
</evidence>
<dbReference type="Gene3D" id="3.40.50.300">
    <property type="entry name" value="P-loop containing nucleotide triphosphate hydrolases"/>
    <property type="match status" value="2"/>
</dbReference>
<dbReference type="PROSITE" id="PS51192">
    <property type="entry name" value="HELICASE_ATP_BIND_1"/>
    <property type="match status" value="1"/>
</dbReference>
<dbReference type="Pfam" id="PF04471">
    <property type="entry name" value="Mrr_cat"/>
    <property type="match status" value="1"/>
</dbReference>
<gene>
    <name evidence="3" type="ORF">B1H18_09635</name>
</gene>
<dbReference type="InterPro" id="IPR050742">
    <property type="entry name" value="Helicase_Restrict-Modif_Enz"/>
</dbReference>
<name>A0A1V4AB46_9ACTN</name>
<dbReference type="PANTHER" id="PTHR47396">
    <property type="entry name" value="TYPE I RESTRICTION ENZYME ECOKI R PROTEIN"/>
    <property type="match status" value="1"/>
</dbReference>
<dbReference type="GO" id="GO:0005829">
    <property type="term" value="C:cytosol"/>
    <property type="evidence" value="ECO:0007669"/>
    <property type="project" value="TreeGrafter"/>
</dbReference>
<proteinExistence type="predicted"/>
<dbReference type="SUPFAM" id="SSF52540">
    <property type="entry name" value="P-loop containing nucleoside triphosphate hydrolases"/>
    <property type="match status" value="1"/>
</dbReference>
<dbReference type="GO" id="GO:0009307">
    <property type="term" value="P:DNA restriction-modification system"/>
    <property type="evidence" value="ECO:0007669"/>
    <property type="project" value="InterPro"/>
</dbReference>
<protein>
    <submittedName>
        <fullName evidence="3">Restriction endonuclease subunit R</fullName>
    </submittedName>
</protein>
<evidence type="ECO:0000313" key="4">
    <source>
        <dbReference type="Proteomes" id="UP000190539"/>
    </source>
</evidence>
<feature type="domain" description="Helicase ATP-binding" evidence="1">
    <location>
        <begin position="154"/>
        <end position="307"/>
    </location>
</feature>
<dbReference type="InterPro" id="IPR014001">
    <property type="entry name" value="Helicase_ATP-bd"/>
</dbReference>
<feature type="domain" description="Helicase C-terminal" evidence="2">
    <location>
        <begin position="361"/>
        <end position="509"/>
    </location>
</feature>